<dbReference type="GO" id="GO:0008270">
    <property type="term" value="F:zinc ion binding"/>
    <property type="evidence" value="ECO:0007669"/>
    <property type="project" value="UniProtKB-UniRule"/>
</dbReference>
<feature type="binding site" evidence="4">
    <location>
        <position position="73"/>
    </location>
    <ligand>
        <name>Zn(2+)</name>
        <dbReference type="ChEBI" id="CHEBI:29105"/>
    </ligand>
</feature>
<evidence type="ECO:0000313" key="5">
    <source>
        <dbReference type="EMBL" id="CUN51291.1"/>
    </source>
</evidence>
<evidence type="ECO:0000256" key="4">
    <source>
        <dbReference type="HAMAP-Rule" id="MF_00213"/>
    </source>
</evidence>
<evidence type="ECO:0000313" key="6">
    <source>
        <dbReference type="Proteomes" id="UP000095558"/>
    </source>
</evidence>
<evidence type="ECO:0000256" key="2">
    <source>
        <dbReference type="ARBA" id="ARBA00022723"/>
    </source>
</evidence>
<dbReference type="AlphaFoldDB" id="A0A173XHJ5"/>
<dbReference type="PANTHER" id="PTHR34535:SF3">
    <property type="entry name" value="HYDROGENASE MATURATION FACTOR HYPA"/>
    <property type="match status" value="1"/>
</dbReference>
<feature type="binding site" evidence="4">
    <location>
        <position position="76"/>
    </location>
    <ligand>
        <name>Zn(2+)</name>
        <dbReference type="ChEBI" id="CHEBI:29105"/>
    </ligand>
</feature>
<dbReference type="PANTHER" id="PTHR34535">
    <property type="entry name" value="HYDROGENASE MATURATION FACTOR HYPA"/>
    <property type="match status" value="1"/>
</dbReference>
<evidence type="ECO:0000256" key="1">
    <source>
        <dbReference type="ARBA" id="ARBA00022596"/>
    </source>
</evidence>
<name>A0A173XHJ5_9CLOT</name>
<dbReference type="OrthoDB" id="9800361at2"/>
<comment type="function">
    <text evidence="4">Involved in the maturation of [NiFe] hydrogenases. Required for nickel insertion into the metal center of the hydrogenase.</text>
</comment>
<feature type="binding site" evidence="4">
    <location>
        <position position="89"/>
    </location>
    <ligand>
        <name>Zn(2+)</name>
        <dbReference type="ChEBI" id="CHEBI:29105"/>
    </ligand>
</feature>
<dbReference type="Proteomes" id="UP000095558">
    <property type="component" value="Unassembled WGS sequence"/>
</dbReference>
<proteinExistence type="inferred from homology"/>
<dbReference type="NCBIfam" id="TIGR00100">
    <property type="entry name" value="hypA"/>
    <property type="match status" value="1"/>
</dbReference>
<dbReference type="GO" id="GO:0051604">
    <property type="term" value="P:protein maturation"/>
    <property type="evidence" value="ECO:0007669"/>
    <property type="project" value="InterPro"/>
</dbReference>
<comment type="similarity">
    <text evidence="4">Belongs to the HypA/HybF family.</text>
</comment>
<dbReference type="Gene3D" id="3.30.2320.80">
    <property type="match status" value="1"/>
</dbReference>
<organism evidence="5 6">
    <name type="scientific">Clostridium disporicum</name>
    <dbReference type="NCBI Taxonomy" id="84024"/>
    <lineage>
        <taxon>Bacteria</taxon>
        <taxon>Bacillati</taxon>
        <taxon>Bacillota</taxon>
        <taxon>Clostridia</taxon>
        <taxon>Eubacteriales</taxon>
        <taxon>Clostridiaceae</taxon>
        <taxon>Clostridium</taxon>
    </lineage>
</organism>
<dbReference type="GeneID" id="83010554"/>
<dbReference type="EMBL" id="CYZV01000001">
    <property type="protein sequence ID" value="CUN51291.1"/>
    <property type="molecule type" value="Genomic_DNA"/>
</dbReference>
<keyword evidence="1 4" id="KW-0533">Nickel</keyword>
<accession>A0A173XHJ5</accession>
<sequence>MHELAVTKGLLKICLEEGEKHKIEKINKINIKVGELTDLVPDCISYYFNIVARGTIAENTEINVEKIPVEIECNECGYKGIIGKNDYKCPKCKGLQYEITKGREFYLDTMEVD</sequence>
<keyword evidence="2 4" id="KW-0479">Metal-binding</keyword>
<reference evidence="5 6" key="1">
    <citation type="submission" date="2015-09" db="EMBL/GenBank/DDBJ databases">
        <authorList>
            <consortium name="Pathogen Informatics"/>
        </authorList>
    </citation>
    <scope>NUCLEOTIDE SEQUENCE [LARGE SCALE GENOMIC DNA]</scope>
    <source>
        <strain evidence="5 6">2789STDY5834855</strain>
    </source>
</reference>
<dbReference type="RefSeq" id="WP_042394268.1">
    <property type="nucleotide sequence ID" value="NZ_CYYT01000010.1"/>
</dbReference>
<keyword evidence="3 4" id="KW-0862">Zinc</keyword>
<dbReference type="PIRSF" id="PIRSF004761">
    <property type="entry name" value="Hydrgn_mat_HypA"/>
    <property type="match status" value="1"/>
</dbReference>
<dbReference type="GO" id="GO:0016151">
    <property type="term" value="F:nickel cation binding"/>
    <property type="evidence" value="ECO:0007669"/>
    <property type="project" value="UniProtKB-UniRule"/>
</dbReference>
<protein>
    <recommendedName>
        <fullName evidence="4">Hydrogenase maturation factor HypA</fullName>
    </recommendedName>
</protein>
<feature type="binding site" evidence="4">
    <location>
        <position position="2"/>
    </location>
    <ligand>
        <name>Ni(2+)</name>
        <dbReference type="ChEBI" id="CHEBI:49786"/>
    </ligand>
</feature>
<dbReference type="InterPro" id="IPR000688">
    <property type="entry name" value="HypA/HybF"/>
</dbReference>
<evidence type="ECO:0000256" key="3">
    <source>
        <dbReference type="ARBA" id="ARBA00022833"/>
    </source>
</evidence>
<feature type="binding site" evidence="4">
    <location>
        <position position="92"/>
    </location>
    <ligand>
        <name>Zn(2+)</name>
        <dbReference type="ChEBI" id="CHEBI:29105"/>
    </ligand>
</feature>
<gene>
    <name evidence="4 5" type="primary">hypA</name>
    <name evidence="5" type="ORF">ERS852470_00100</name>
</gene>
<dbReference type="Pfam" id="PF01155">
    <property type="entry name" value="HypA"/>
    <property type="match status" value="1"/>
</dbReference>
<dbReference type="HAMAP" id="MF_00213">
    <property type="entry name" value="HypA_HybF"/>
    <property type="match status" value="1"/>
</dbReference>